<dbReference type="Gene3D" id="3.40.630.30">
    <property type="match status" value="1"/>
</dbReference>
<dbReference type="SUPFAM" id="SSF46785">
    <property type="entry name" value="Winged helix' DNA-binding domain"/>
    <property type="match status" value="1"/>
</dbReference>
<dbReference type="InterPro" id="IPR016181">
    <property type="entry name" value="Acyl_CoA_acyltransferase"/>
</dbReference>
<dbReference type="SUPFAM" id="SSF55729">
    <property type="entry name" value="Acyl-CoA N-acyltransferases (Nat)"/>
    <property type="match status" value="1"/>
</dbReference>
<keyword evidence="2" id="KW-0012">Acyltransferase</keyword>
<evidence type="ECO:0000256" key="2">
    <source>
        <dbReference type="ARBA" id="ARBA00023315"/>
    </source>
</evidence>
<keyword evidence="6" id="KW-1185">Reference proteome</keyword>
<dbReference type="InterPro" id="IPR036390">
    <property type="entry name" value="WH_DNA-bd_sf"/>
</dbReference>
<gene>
    <name evidence="5" type="ORF">GCM10017772_07350</name>
</gene>
<dbReference type="PANTHER" id="PTHR43877:SF2">
    <property type="entry name" value="AMINOALKYLPHOSPHONATE N-ACETYLTRANSFERASE-RELATED"/>
    <property type="match status" value="1"/>
</dbReference>
<dbReference type="Proteomes" id="UP000627369">
    <property type="component" value="Unassembled WGS sequence"/>
</dbReference>
<dbReference type="RefSeq" id="WP_189667879.1">
    <property type="nucleotide sequence ID" value="NZ_BNAS01000001.1"/>
</dbReference>
<dbReference type="InterPro" id="IPR000182">
    <property type="entry name" value="GNAT_dom"/>
</dbReference>
<dbReference type="Pfam" id="PF00583">
    <property type="entry name" value="Acetyltransf_1"/>
    <property type="match status" value="1"/>
</dbReference>
<sequence>MGAVETVRRFNRSYTQRIGVLEQSYLGTGRPLGASRLLFEVGPDGAAVRELRERLDLDSGYLTRLLARLADEGLVEVRPDPADRRRRAVTLTAVGLTAYRELDARSERKARSLLEPLTERQRARLDEALGTADLLIRAATVHLRVVHPVSDAATTALGEYYAELDRRFPGGFVPDPPDQGADALRAPDGAFVVATSDGAPVACGGVRRFDDSTGEIKRMWVATGWRGAGLGARLLRRLEDEARRLGYTRAVLDTNRVLTEAIAMYGRAGYREIEPYSQDNPYADAFFEKTLG</sequence>
<accession>A0A919FJ95</accession>
<dbReference type="GO" id="GO:0003700">
    <property type="term" value="F:DNA-binding transcription factor activity"/>
    <property type="evidence" value="ECO:0007669"/>
    <property type="project" value="InterPro"/>
</dbReference>
<comment type="caution">
    <text evidence="5">The sequence shown here is derived from an EMBL/GenBank/DDBJ whole genome shotgun (WGS) entry which is preliminary data.</text>
</comment>
<dbReference type="CDD" id="cd04301">
    <property type="entry name" value="NAT_SF"/>
    <property type="match status" value="1"/>
</dbReference>
<keyword evidence="1" id="KW-0808">Transferase</keyword>
<dbReference type="InterPro" id="IPR000835">
    <property type="entry name" value="HTH_MarR-typ"/>
</dbReference>
<reference evidence="5" key="1">
    <citation type="journal article" date="2014" name="Int. J. Syst. Evol. Microbiol.">
        <title>Complete genome sequence of Corynebacterium casei LMG S-19264T (=DSM 44701T), isolated from a smear-ripened cheese.</title>
        <authorList>
            <consortium name="US DOE Joint Genome Institute (JGI-PGF)"/>
            <person name="Walter F."/>
            <person name="Albersmeier A."/>
            <person name="Kalinowski J."/>
            <person name="Ruckert C."/>
        </authorList>
    </citation>
    <scope>NUCLEOTIDE SEQUENCE</scope>
    <source>
        <strain evidence="5">CGMCC 4.7398</strain>
    </source>
</reference>
<evidence type="ECO:0000313" key="5">
    <source>
        <dbReference type="EMBL" id="GHH66782.1"/>
    </source>
</evidence>
<evidence type="ECO:0000313" key="6">
    <source>
        <dbReference type="Proteomes" id="UP000627369"/>
    </source>
</evidence>
<dbReference type="Gene3D" id="1.10.10.10">
    <property type="entry name" value="Winged helix-like DNA-binding domain superfamily/Winged helix DNA-binding domain"/>
    <property type="match status" value="1"/>
</dbReference>
<dbReference type="AlphaFoldDB" id="A0A919FJ95"/>
<feature type="domain" description="HTH marR-type" evidence="3">
    <location>
        <begin position="1"/>
        <end position="140"/>
    </location>
</feature>
<organism evidence="5 6">
    <name type="scientific">Promicromonospora soli</name>
    <dbReference type="NCBI Taxonomy" id="2035533"/>
    <lineage>
        <taxon>Bacteria</taxon>
        <taxon>Bacillati</taxon>
        <taxon>Actinomycetota</taxon>
        <taxon>Actinomycetes</taxon>
        <taxon>Micrococcales</taxon>
        <taxon>Promicromonosporaceae</taxon>
        <taxon>Promicromonospora</taxon>
    </lineage>
</organism>
<dbReference type="InterPro" id="IPR036388">
    <property type="entry name" value="WH-like_DNA-bd_sf"/>
</dbReference>
<dbReference type="PANTHER" id="PTHR43877">
    <property type="entry name" value="AMINOALKYLPHOSPHONATE N-ACETYLTRANSFERASE-RELATED-RELATED"/>
    <property type="match status" value="1"/>
</dbReference>
<evidence type="ECO:0000256" key="1">
    <source>
        <dbReference type="ARBA" id="ARBA00022679"/>
    </source>
</evidence>
<dbReference type="Pfam" id="PF12802">
    <property type="entry name" value="MarR_2"/>
    <property type="match status" value="1"/>
</dbReference>
<dbReference type="PROSITE" id="PS51186">
    <property type="entry name" value="GNAT"/>
    <property type="match status" value="1"/>
</dbReference>
<evidence type="ECO:0000259" key="3">
    <source>
        <dbReference type="PROSITE" id="PS50995"/>
    </source>
</evidence>
<protein>
    <submittedName>
        <fullName evidence="5">PadR family transcriptional regulator</fullName>
    </submittedName>
</protein>
<dbReference type="SMART" id="SM00347">
    <property type="entry name" value="HTH_MARR"/>
    <property type="match status" value="1"/>
</dbReference>
<dbReference type="InterPro" id="IPR050832">
    <property type="entry name" value="Bact_Acetyltransf"/>
</dbReference>
<dbReference type="EMBL" id="BNAS01000001">
    <property type="protein sequence ID" value="GHH66782.1"/>
    <property type="molecule type" value="Genomic_DNA"/>
</dbReference>
<evidence type="ECO:0000259" key="4">
    <source>
        <dbReference type="PROSITE" id="PS51186"/>
    </source>
</evidence>
<reference evidence="5" key="2">
    <citation type="submission" date="2020-09" db="EMBL/GenBank/DDBJ databases">
        <authorList>
            <person name="Sun Q."/>
            <person name="Zhou Y."/>
        </authorList>
    </citation>
    <scope>NUCLEOTIDE SEQUENCE</scope>
    <source>
        <strain evidence="5">CGMCC 4.7398</strain>
    </source>
</reference>
<name>A0A919FJ95_9MICO</name>
<proteinExistence type="predicted"/>
<dbReference type="GO" id="GO:0016747">
    <property type="term" value="F:acyltransferase activity, transferring groups other than amino-acyl groups"/>
    <property type="evidence" value="ECO:0007669"/>
    <property type="project" value="InterPro"/>
</dbReference>
<feature type="domain" description="N-acetyltransferase" evidence="4">
    <location>
        <begin position="141"/>
        <end position="292"/>
    </location>
</feature>
<dbReference type="PROSITE" id="PS50995">
    <property type="entry name" value="HTH_MARR_2"/>
    <property type="match status" value="1"/>
</dbReference>